<feature type="compositionally biased region" description="Low complexity" evidence="1">
    <location>
        <begin position="1"/>
        <end position="14"/>
    </location>
</feature>
<comment type="caution">
    <text evidence="3">The sequence shown here is derived from an EMBL/GenBank/DDBJ whole genome shotgun (WGS) entry which is preliminary data.</text>
</comment>
<evidence type="ECO:0000256" key="1">
    <source>
        <dbReference type="SAM" id="MobiDB-lite"/>
    </source>
</evidence>
<dbReference type="CDD" id="cd00519">
    <property type="entry name" value="Lipase_3"/>
    <property type="match status" value="1"/>
</dbReference>
<dbReference type="EMBL" id="JAEHOE010000026">
    <property type="protein sequence ID" value="KAG2495118.1"/>
    <property type="molecule type" value="Genomic_DNA"/>
</dbReference>
<reference evidence="3" key="1">
    <citation type="journal article" date="2020" name="bioRxiv">
        <title>Comparative genomics of Chlamydomonas.</title>
        <authorList>
            <person name="Craig R.J."/>
            <person name="Hasan A.R."/>
            <person name="Ness R.W."/>
            <person name="Keightley P.D."/>
        </authorList>
    </citation>
    <scope>NUCLEOTIDE SEQUENCE</scope>
    <source>
        <strain evidence="3">CCAP 11/70</strain>
    </source>
</reference>
<dbReference type="AlphaFoldDB" id="A0A836C115"/>
<evidence type="ECO:0000259" key="2">
    <source>
        <dbReference type="Pfam" id="PF01764"/>
    </source>
</evidence>
<dbReference type="PANTHER" id="PTHR47759">
    <property type="entry name" value="OS04G0509100 PROTEIN"/>
    <property type="match status" value="1"/>
</dbReference>
<dbReference type="Proteomes" id="UP000612055">
    <property type="component" value="Unassembled WGS sequence"/>
</dbReference>
<dbReference type="Pfam" id="PF01764">
    <property type="entry name" value="Lipase_3"/>
    <property type="match status" value="1"/>
</dbReference>
<dbReference type="InterPro" id="IPR002921">
    <property type="entry name" value="Fungal_lipase-type"/>
</dbReference>
<feature type="domain" description="Fungal lipase-type" evidence="2">
    <location>
        <begin position="138"/>
        <end position="289"/>
    </location>
</feature>
<protein>
    <recommendedName>
        <fullName evidence="2">Fungal lipase-type domain-containing protein</fullName>
    </recommendedName>
</protein>
<name>A0A836C115_9CHLO</name>
<keyword evidence="4" id="KW-1185">Reference proteome</keyword>
<dbReference type="PANTHER" id="PTHR47759:SF2">
    <property type="entry name" value="TRIGLYCERIDE LIPASE"/>
    <property type="match status" value="1"/>
</dbReference>
<organism evidence="3 4">
    <name type="scientific">Edaphochlamys debaryana</name>
    <dbReference type="NCBI Taxonomy" id="47281"/>
    <lineage>
        <taxon>Eukaryota</taxon>
        <taxon>Viridiplantae</taxon>
        <taxon>Chlorophyta</taxon>
        <taxon>core chlorophytes</taxon>
        <taxon>Chlorophyceae</taxon>
        <taxon>CS clade</taxon>
        <taxon>Chlamydomonadales</taxon>
        <taxon>Chlamydomonadales incertae sedis</taxon>
        <taxon>Edaphochlamys</taxon>
    </lineage>
</organism>
<accession>A0A836C115</accession>
<evidence type="ECO:0000313" key="4">
    <source>
        <dbReference type="Proteomes" id="UP000612055"/>
    </source>
</evidence>
<gene>
    <name evidence="3" type="ORF">HYH03_006728</name>
</gene>
<proteinExistence type="predicted"/>
<evidence type="ECO:0000313" key="3">
    <source>
        <dbReference type="EMBL" id="KAG2495118.1"/>
    </source>
</evidence>
<dbReference type="GO" id="GO:0006629">
    <property type="term" value="P:lipid metabolic process"/>
    <property type="evidence" value="ECO:0007669"/>
    <property type="project" value="InterPro"/>
</dbReference>
<dbReference type="Gene3D" id="3.40.50.1820">
    <property type="entry name" value="alpha/beta hydrolase"/>
    <property type="match status" value="1"/>
</dbReference>
<sequence length="363" mass="40038">MTARAEPAAEFPAADIPGRDAPSPLTPKATAFPGYSDMLARLGLHTTPPTPAPKESSVSVRETTHGEVLERARLISKVAFHAYGNPTVHIAAVDSPLHVVGSPFANDVGPYAPCGFINNARTDTQAFVHRNDRTKELVVAFRGTQPDLVNHPKDALNDLRALLVPLEEAIFGTVPHTQGEPHVHLGFQECYKSVVEDVRRAVADVLSRDPEGRWRVVLTGHSLGGALATLAAYDLANIYQNAAQDRVVCYTFASPRVCNDDFACSYNHLVPYTWRFSNVRDVVPMVPLVHWTYCHVGRNVRITPSAKGFKVDFMEHLEHGNVLRIFPALFLAAKATLYYGRHHLWKLGPLIAAEHGKNVYTKF</sequence>
<feature type="region of interest" description="Disordered" evidence="1">
    <location>
        <begin position="1"/>
        <end position="27"/>
    </location>
</feature>
<dbReference type="InterPro" id="IPR029058">
    <property type="entry name" value="AB_hydrolase_fold"/>
</dbReference>
<dbReference type="SUPFAM" id="SSF53474">
    <property type="entry name" value="alpha/beta-Hydrolases"/>
    <property type="match status" value="1"/>
</dbReference>
<dbReference type="OrthoDB" id="430884at2759"/>